<dbReference type="InterPro" id="IPR001763">
    <property type="entry name" value="Rhodanese-like_dom"/>
</dbReference>
<accession>A0A1D2VGW8</accession>
<keyword evidence="1 5" id="KW-0808">Transferase</keyword>
<gene>
    <name evidence="5" type="ORF">ASCRUDRAFT_35449</name>
</gene>
<feature type="domain" description="Rhodanese" evidence="4">
    <location>
        <begin position="40"/>
        <end position="140"/>
    </location>
</feature>
<dbReference type="PROSITE" id="PS50206">
    <property type="entry name" value="RHODANESE_3"/>
    <property type="match status" value="2"/>
</dbReference>
<evidence type="ECO:0000313" key="6">
    <source>
        <dbReference type="Proteomes" id="UP000095038"/>
    </source>
</evidence>
<keyword evidence="6" id="KW-1185">Reference proteome</keyword>
<dbReference type="GO" id="GO:0002143">
    <property type="term" value="P:tRNA wobble position uridine thiolation"/>
    <property type="evidence" value="ECO:0007669"/>
    <property type="project" value="EnsemblFungi"/>
</dbReference>
<dbReference type="OrthoDB" id="270167at2759"/>
<feature type="compositionally biased region" description="Low complexity" evidence="3">
    <location>
        <begin position="150"/>
        <end position="159"/>
    </location>
</feature>
<dbReference type="EMBL" id="KV454481">
    <property type="protein sequence ID" value="ODV60733.1"/>
    <property type="molecule type" value="Genomic_DNA"/>
</dbReference>
<protein>
    <submittedName>
        <fullName evidence="5">Thiosulfate sulfurtransferase</fullName>
    </submittedName>
</protein>
<sequence length="319" mass="35953">MLFKNYLNILPAYQYPLLLKTSTEASRVIPIDATWFMPNDPRNGFNEFQKERIPNSVFFDLDKYVDKQSSYPHMLPQKDVFIESMLTLGISQNDQLVIYDKGNNFSSPRAAWTFGFFNYPYISILDNYNTYKQTKPSSDFLIDSSPVQTDSPLPSLSNAPPSPDAKTQSPFSVLSYEQLVNIINDPSLRDSYNIIDARSLGRFTGDDPEPRPGLPSGHVPGAISLSFDQVLNQDKTFKSKDSLTQIFNNLSENYHFNPANKTIVMCGTGVTACILKTALDISKVSQMDILLYDGSWTEYAQRAPQNLIQFGSLQSKSKL</sequence>
<dbReference type="RefSeq" id="XP_020047040.1">
    <property type="nucleotide sequence ID" value="XM_020190607.1"/>
</dbReference>
<dbReference type="Pfam" id="PF00581">
    <property type="entry name" value="Rhodanese"/>
    <property type="match status" value="1"/>
</dbReference>
<dbReference type="Proteomes" id="UP000095038">
    <property type="component" value="Unassembled WGS sequence"/>
</dbReference>
<dbReference type="GO" id="GO:0005739">
    <property type="term" value="C:mitochondrion"/>
    <property type="evidence" value="ECO:0007669"/>
    <property type="project" value="TreeGrafter"/>
</dbReference>
<evidence type="ECO:0000256" key="3">
    <source>
        <dbReference type="SAM" id="MobiDB-lite"/>
    </source>
</evidence>
<name>A0A1D2VGW8_9ASCO</name>
<dbReference type="InterPro" id="IPR045078">
    <property type="entry name" value="TST/MPST-like"/>
</dbReference>
<dbReference type="InParanoid" id="A0A1D2VGW8"/>
<dbReference type="Gene3D" id="3.40.250.10">
    <property type="entry name" value="Rhodanese-like domain"/>
    <property type="match status" value="2"/>
</dbReference>
<dbReference type="CDD" id="cd01448">
    <property type="entry name" value="TST_Repeat_1"/>
    <property type="match status" value="1"/>
</dbReference>
<evidence type="ECO:0000259" key="4">
    <source>
        <dbReference type="PROSITE" id="PS50206"/>
    </source>
</evidence>
<dbReference type="STRING" id="1344418.A0A1D2VGW8"/>
<dbReference type="AlphaFoldDB" id="A0A1D2VGW8"/>
<evidence type="ECO:0000313" key="5">
    <source>
        <dbReference type="EMBL" id="ODV60733.1"/>
    </source>
</evidence>
<dbReference type="PANTHER" id="PTHR11364:SF27">
    <property type="entry name" value="SULFURTRANSFERASE"/>
    <property type="match status" value="1"/>
</dbReference>
<dbReference type="GO" id="GO:0004792">
    <property type="term" value="F:thiosulfate-cyanide sulfurtransferase activity"/>
    <property type="evidence" value="ECO:0007669"/>
    <property type="project" value="EnsemblFungi"/>
</dbReference>
<organism evidence="5 6">
    <name type="scientific">Ascoidea rubescens DSM 1968</name>
    <dbReference type="NCBI Taxonomy" id="1344418"/>
    <lineage>
        <taxon>Eukaryota</taxon>
        <taxon>Fungi</taxon>
        <taxon>Dikarya</taxon>
        <taxon>Ascomycota</taxon>
        <taxon>Saccharomycotina</taxon>
        <taxon>Saccharomycetes</taxon>
        <taxon>Ascoideaceae</taxon>
        <taxon>Ascoidea</taxon>
    </lineage>
</organism>
<dbReference type="SMART" id="SM00450">
    <property type="entry name" value="RHOD"/>
    <property type="match status" value="2"/>
</dbReference>
<dbReference type="PANTHER" id="PTHR11364">
    <property type="entry name" value="THIOSULFATE SULFERTANSFERASE"/>
    <property type="match status" value="1"/>
</dbReference>
<dbReference type="FunCoup" id="A0A1D2VGW8">
    <property type="interactions" value="468"/>
</dbReference>
<dbReference type="CDD" id="cd01449">
    <property type="entry name" value="TST_Repeat_2"/>
    <property type="match status" value="1"/>
</dbReference>
<dbReference type="InterPro" id="IPR036873">
    <property type="entry name" value="Rhodanese-like_dom_sf"/>
</dbReference>
<evidence type="ECO:0000256" key="1">
    <source>
        <dbReference type="ARBA" id="ARBA00022679"/>
    </source>
</evidence>
<dbReference type="GeneID" id="30964243"/>
<dbReference type="SUPFAM" id="SSF52821">
    <property type="entry name" value="Rhodanese/Cell cycle control phosphatase"/>
    <property type="match status" value="2"/>
</dbReference>
<keyword evidence="2" id="KW-0677">Repeat</keyword>
<feature type="region of interest" description="Disordered" evidence="3">
    <location>
        <begin position="139"/>
        <end position="169"/>
    </location>
</feature>
<feature type="domain" description="Rhodanese" evidence="4">
    <location>
        <begin position="188"/>
        <end position="308"/>
    </location>
</feature>
<proteinExistence type="predicted"/>
<evidence type="ECO:0000256" key="2">
    <source>
        <dbReference type="ARBA" id="ARBA00022737"/>
    </source>
</evidence>
<reference evidence="6" key="1">
    <citation type="submission" date="2016-05" db="EMBL/GenBank/DDBJ databases">
        <title>Comparative genomics of biotechnologically important yeasts.</title>
        <authorList>
            <consortium name="DOE Joint Genome Institute"/>
            <person name="Riley R."/>
            <person name="Haridas S."/>
            <person name="Wolfe K.H."/>
            <person name="Lopes M.R."/>
            <person name="Hittinger C.T."/>
            <person name="Goker M."/>
            <person name="Salamov A."/>
            <person name="Wisecaver J."/>
            <person name="Long T.M."/>
            <person name="Aerts A.L."/>
            <person name="Barry K."/>
            <person name="Choi C."/>
            <person name="Clum A."/>
            <person name="Coughlan A.Y."/>
            <person name="Deshpande S."/>
            <person name="Douglass A.P."/>
            <person name="Hanson S.J."/>
            <person name="Klenk H.-P."/>
            <person name="Labutti K."/>
            <person name="Lapidus A."/>
            <person name="Lindquist E."/>
            <person name="Lipzen A."/>
            <person name="Meier-Kolthoff J.P."/>
            <person name="Ohm R.A."/>
            <person name="Otillar R.P."/>
            <person name="Pangilinan J."/>
            <person name="Peng Y."/>
            <person name="Rokas A."/>
            <person name="Rosa C.A."/>
            <person name="Scheuner C."/>
            <person name="Sibirny A.A."/>
            <person name="Slot J.C."/>
            <person name="Stielow J.B."/>
            <person name="Sun H."/>
            <person name="Kurtzman C.P."/>
            <person name="Blackwell M."/>
            <person name="Grigoriev I.V."/>
            <person name="Jeffries T.W."/>
        </authorList>
    </citation>
    <scope>NUCLEOTIDE SEQUENCE [LARGE SCALE GENOMIC DNA]</scope>
    <source>
        <strain evidence="6">DSM 1968</strain>
    </source>
</reference>